<feature type="region of interest" description="Disordered" evidence="8">
    <location>
        <begin position="239"/>
        <end position="259"/>
    </location>
</feature>
<organism evidence="10 11">
    <name type="scientific">Leptobrachium leishanense</name>
    <name type="common">Leishan spiny toad</name>
    <dbReference type="NCBI Taxonomy" id="445787"/>
    <lineage>
        <taxon>Eukaryota</taxon>
        <taxon>Metazoa</taxon>
        <taxon>Chordata</taxon>
        <taxon>Craniata</taxon>
        <taxon>Vertebrata</taxon>
        <taxon>Euteleostomi</taxon>
        <taxon>Amphibia</taxon>
        <taxon>Batrachia</taxon>
        <taxon>Anura</taxon>
        <taxon>Pelobatoidea</taxon>
        <taxon>Megophryidae</taxon>
        <taxon>Leptobrachium</taxon>
    </lineage>
</organism>
<evidence type="ECO:0000313" key="10">
    <source>
        <dbReference type="Ensembl" id="ENSLLEP00000049378.1"/>
    </source>
</evidence>
<dbReference type="PANTHER" id="PTHR12185">
    <property type="entry name" value="SID1 TRANSMEMBRANE FAMILY MEMEBER"/>
    <property type="match status" value="1"/>
</dbReference>
<dbReference type="PANTHER" id="PTHR12185:SF16">
    <property type="entry name" value="SID1 TRANSMEMBRANE FAMILY MEMBER 2"/>
    <property type="match status" value="1"/>
</dbReference>
<feature type="transmembrane region" description="Helical" evidence="9">
    <location>
        <begin position="205"/>
        <end position="224"/>
    </location>
</feature>
<dbReference type="GO" id="GO:0005886">
    <property type="term" value="C:plasma membrane"/>
    <property type="evidence" value="ECO:0007669"/>
    <property type="project" value="TreeGrafter"/>
</dbReference>
<dbReference type="Pfam" id="PF13965">
    <property type="entry name" value="SID-1_RNA_chan"/>
    <property type="match status" value="1"/>
</dbReference>
<evidence type="ECO:0000313" key="11">
    <source>
        <dbReference type="Proteomes" id="UP000694569"/>
    </source>
</evidence>
<evidence type="ECO:0000256" key="5">
    <source>
        <dbReference type="ARBA" id="ARBA00022989"/>
    </source>
</evidence>
<evidence type="ECO:0000256" key="8">
    <source>
        <dbReference type="SAM" id="MobiDB-lite"/>
    </source>
</evidence>
<evidence type="ECO:0000256" key="9">
    <source>
        <dbReference type="SAM" id="Phobius"/>
    </source>
</evidence>
<keyword evidence="11" id="KW-1185">Reference proteome</keyword>
<evidence type="ECO:0000256" key="7">
    <source>
        <dbReference type="ARBA" id="ARBA00023180"/>
    </source>
</evidence>
<keyword evidence="5 9" id="KW-1133">Transmembrane helix</keyword>
<proteinExistence type="inferred from homology"/>
<dbReference type="AlphaFoldDB" id="A0A8C5RBM1"/>
<gene>
    <name evidence="10" type="primary">SIDT2</name>
</gene>
<dbReference type="GO" id="GO:0005764">
    <property type="term" value="C:lysosome"/>
    <property type="evidence" value="ECO:0007669"/>
    <property type="project" value="TreeGrafter"/>
</dbReference>
<comment type="similarity">
    <text evidence="2">Belongs to the SID1 family.</text>
</comment>
<dbReference type="Proteomes" id="UP000694569">
    <property type="component" value="Unplaced"/>
</dbReference>
<name>A0A8C5RBM1_9ANUR</name>
<evidence type="ECO:0000256" key="1">
    <source>
        <dbReference type="ARBA" id="ARBA00004141"/>
    </source>
</evidence>
<evidence type="ECO:0000256" key="2">
    <source>
        <dbReference type="ARBA" id="ARBA00006618"/>
    </source>
</evidence>
<protein>
    <submittedName>
        <fullName evidence="10">SID1 transmembrane family member 2</fullName>
    </submittedName>
</protein>
<keyword evidence="3 9" id="KW-0812">Transmembrane</keyword>
<evidence type="ECO:0000256" key="3">
    <source>
        <dbReference type="ARBA" id="ARBA00022692"/>
    </source>
</evidence>
<reference evidence="10" key="2">
    <citation type="submission" date="2025-09" db="UniProtKB">
        <authorList>
            <consortium name="Ensembl"/>
        </authorList>
    </citation>
    <scope>IDENTIFICATION</scope>
</reference>
<reference evidence="10" key="1">
    <citation type="submission" date="2025-08" db="UniProtKB">
        <authorList>
            <consortium name="Ensembl"/>
        </authorList>
    </citation>
    <scope>IDENTIFICATION</scope>
</reference>
<evidence type="ECO:0000256" key="4">
    <source>
        <dbReference type="ARBA" id="ARBA00022729"/>
    </source>
</evidence>
<keyword evidence="6 9" id="KW-0472">Membrane</keyword>
<sequence length="334" mass="37512">MLSDPKGTPLMFVVRQKKAVLSFQVPLTLRGLYQRNYQYKDVARTLCQPPKRAENETQYIYVDVSTLSEKNATYRLSVTHLQNFVLLTEERFSFNATPSQPQYFKYMFKEGLDSVIVQVSSPMAFPCSVISIQDIQCPVYDLDNNVAFIGMYQTMTKKAAITVQRKDYPSGGFYVVVVVKTEDEACGGGLPYYPINPGNSPARRYTYLGGILFVFGVFLAFYFLRKPMGHPPRCASSFRLGGGEGKTHNKPHRADANPPSVVFVPPERPSDGLVSRPRLESLSSVEEDDYDTLTDIESDKNVIRTKVRGIGYSEGPAGLCDCCECNRESRHLLL</sequence>
<dbReference type="InterPro" id="IPR025958">
    <property type="entry name" value="SID1_TM_fam"/>
</dbReference>
<evidence type="ECO:0000256" key="6">
    <source>
        <dbReference type="ARBA" id="ARBA00023136"/>
    </source>
</evidence>
<keyword evidence="4" id="KW-0732">Signal</keyword>
<dbReference type="GeneTree" id="ENSGT00390000010091"/>
<dbReference type="GO" id="GO:0051033">
    <property type="term" value="F:RNA transmembrane transporter activity"/>
    <property type="evidence" value="ECO:0007669"/>
    <property type="project" value="TreeGrafter"/>
</dbReference>
<keyword evidence="7" id="KW-0325">Glycoprotein</keyword>
<dbReference type="GO" id="GO:0003725">
    <property type="term" value="F:double-stranded RNA binding"/>
    <property type="evidence" value="ECO:0007669"/>
    <property type="project" value="TreeGrafter"/>
</dbReference>
<dbReference type="Ensembl" id="ENSLLET00000051300.1">
    <property type="protein sequence ID" value="ENSLLEP00000049378.1"/>
    <property type="gene ID" value="ENSLLEG00000031058.1"/>
</dbReference>
<comment type="subcellular location">
    <subcellularLocation>
        <location evidence="1">Membrane</location>
        <topology evidence="1">Multi-pass membrane protein</topology>
    </subcellularLocation>
</comment>
<accession>A0A8C5RBM1</accession>